<comment type="subcellular location">
    <subcellularLocation>
        <location evidence="1">Membrane</location>
        <topology evidence="1">Multi-pass membrane protein</topology>
    </subcellularLocation>
</comment>
<dbReference type="PANTHER" id="PTHR43424">
    <property type="entry name" value="LOCUS PUTATIVE PROTEIN 1-RELATED"/>
    <property type="match status" value="1"/>
</dbReference>
<feature type="transmembrane region" description="Helical" evidence="5">
    <location>
        <begin position="183"/>
        <end position="202"/>
    </location>
</feature>
<comment type="caution">
    <text evidence="6">The sequence shown here is derived from an EMBL/GenBank/DDBJ whole genome shotgun (WGS) entry which is preliminary data.</text>
</comment>
<evidence type="ECO:0000256" key="1">
    <source>
        <dbReference type="ARBA" id="ARBA00004141"/>
    </source>
</evidence>
<feature type="transmembrane region" description="Helical" evidence="5">
    <location>
        <begin position="368"/>
        <end position="388"/>
    </location>
</feature>
<name>A0A7V0T6G9_UNCW3</name>
<feature type="transmembrane region" description="Helical" evidence="5">
    <location>
        <begin position="455"/>
        <end position="475"/>
    </location>
</feature>
<dbReference type="InterPro" id="IPR052556">
    <property type="entry name" value="PolySynth_Transporter"/>
</dbReference>
<evidence type="ECO:0000256" key="4">
    <source>
        <dbReference type="ARBA" id="ARBA00023136"/>
    </source>
</evidence>
<reference evidence="6" key="1">
    <citation type="journal article" date="2020" name="mSystems">
        <title>Genome- and Community-Level Interaction Insights into Carbon Utilization and Element Cycling Functions of Hydrothermarchaeota in Hydrothermal Sediment.</title>
        <authorList>
            <person name="Zhou Z."/>
            <person name="Liu Y."/>
            <person name="Xu W."/>
            <person name="Pan J."/>
            <person name="Luo Z.H."/>
            <person name="Li M."/>
        </authorList>
    </citation>
    <scope>NUCLEOTIDE SEQUENCE [LARGE SCALE GENOMIC DNA]</scope>
    <source>
        <strain evidence="6">SpSt-1182</strain>
    </source>
</reference>
<feature type="transmembrane region" description="Helical" evidence="5">
    <location>
        <begin position="21"/>
        <end position="42"/>
    </location>
</feature>
<protein>
    <submittedName>
        <fullName evidence="6">Flippase</fullName>
    </submittedName>
</protein>
<gene>
    <name evidence="6" type="ORF">ENN51_07350</name>
</gene>
<evidence type="ECO:0000256" key="5">
    <source>
        <dbReference type="SAM" id="Phobius"/>
    </source>
</evidence>
<feature type="transmembrane region" description="Helical" evidence="5">
    <location>
        <begin position="394"/>
        <end position="415"/>
    </location>
</feature>
<evidence type="ECO:0000256" key="3">
    <source>
        <dbReference type="ARBA" id="ARBA00022989"/>
    </source>
</evidence>
<feature type="transmembrane region" description="Helical" evidence="5">
    <location>
        <begin position="302"/>
        <end position="321"/>
    </location>
</feature>
<feature type="transmembrane region" description="Helical" evidence="5">
    <location>
        <begin position="333"/>
        <end position="356"/>
    </location>
</feature>
<keyword evidence="3 5" id="KW-1133">Transmembrane helix</keyword>
<dbReference type="PANTHER" id="PTHR43424:SF1">
    <property type="entry name" value="LOCUS PUTATIVE PROTEIN 1-RELATED"/>
    <property type="match status" value="1"/>
</dbReference>
<proteinExistence type="predicted"/>
<dbReference type="CDD" id="cd13128">
    <property type="entry name" value="MATE_Wzx_like"/>
    <property type="match status" value="1"/>
</dbReference>
<feature type="transmembrane region" description="Helical" evidence="5">
    <location>
        <begin position="261"/>
        <end position="281"/>
    </location>
</feature>
<evidence type="ECO:0000313" key="6">
    <source>
        <dbReference type="EMBL" id="HDR00080.1"/>
    </source>
</evidence>
<feature type="transmembrane region" description="Helical" evidence="5">
    <location>
        <begin position="98"/>
        <end position="119"/>
    </location>
</feature>
<keyword evidence="4 5" id="KW-0472">Membrane</keyword>
<dbReference type="GO" id="GO:0016020">
    <property type="term" value="C:membrane"/>
    <property type="evidence" value="ECO:0007669"/>
    <property type="project" value="UniProtKB-SubCell"/>
</dbReference>
<feature type="transmembrane region" description="Helical" evidence="5">
    <location>
        <begin position="54"/>
        <end position="77"/>
    </location>
</feature>
<feature type="transmembrane region" description="Helical" evidence="5">
    <location>
        <begin position="223"/>
        <end position="241"/>
    </location>
</feature>
<evidence type="ECO:0000256" key="2">
    <source>
        <dbReference type="ARBA" id="ARBA00022692"/>
    </source>
</evidence>
<dbReference type="InterPro" id="IPR002797">
    <property type="entry name" value="Polysacc_synth"/>
</dbReference>
<sequence length="495" mass="52704">MPRFPANGAVPSGAAQRIFTNTVYLLAADIANKLLALAFFVIAARHLGVERFGVLSYAIAYVTTLGVFADLGLALYVTREVARRRGDAGQIVGDAITLRTSASVLVGMLVALSVFVVGLHTEARGIVAICSVLVVANGLFLLLAGVFQGFERNVYTALSRIVQTGLLVLGALLLMRLSPRTDYFTWLFVGTALASAVTAYLLMVRRVVRPVLRFDWRSSLAMLRSALPMGISAVLVTAYYWNGSVWLAAFAGERAVGVFAAPQRLVFGIAALGMAFSGAMYPHMARVQAEGGQRLVAVLGRALRYVSLLAIPVAILGAVLATEAVELVYGRDYAESALVFRLLVVWGCFVFFNSLLSNYYYSADRARFATAQAGVSLCVNVVANILLIPRFGALGAAMALAGAELVGTAWFVCGVAREWSRSDHRTLAVGIAKCLVAAVGAALLGRIGALLGAPIALAVAAVCYFVLVLLLGAVSREDIELIKAMLVRRRRTDCA</sequence>
<dbReference type="Pfam" id="PF01943">
    <property type="entry name" value="Polysacc_synt"/>
    <property type="match status" value="1"/>
</dbReference>
<dbReference type="AlphaFoldDB" id="A0A7V0T6G9"/>
<feature type="transmembrane region" description="Helical" evidence="5">
    <location>
        <begin position="427"/>
        <end position="449"/>
    </location>
</feature>
<feature type="transmembrane region" description="Helical" evidence="5">
    <location>
        <begin position="125"/>
        <end position="147"/>
    </location>
</feature>
<organism evidence="6">
    <name type="scientific">candidate division WOR-3 bacterium</name>
    <dbReference type="NCBI Taxonomy" id="2052148"/>
    <lineage>
        <taxon>Bacteria</taxon>
        <taxon>Bacteria division WOR-3</taxon>
    </lineage>
</organism>
<feature type="transmembrane region" description="Helical" evidence="5">
    <location>
        <begin position="154"/>
        <end position="177"/>
    </location>
</feature>
<accession>A0A7V0T6G9</accession>
<keyword evidence="2 5" id="KW-0812">Transmembrane</keyword>
<dbReference type="Proteomes" id="UP000885672">
    <property type="component" value="Unassembled WGS sequence"/>
</dbReference>
<dbReference type="EMBL" id="DSBX01000272">
    <property type="protein sequence ID" value="HDR00080.1"/>
    <property type="molecule type" value="Genomic_DNA"/>
</dbReference>